<dbReference type="Proteomes" id="UP000398389">
    <property type="component" value="Unassembled WGS sequence"/>
</dbReference>
<protein>
    <recommendedName>
        <fullName evidence="4">Actin-related protein 4</fullName>
    </recommendedName>
</protein>
<dbReference type="GeneID" id="43582248"/>
<dbReference type="FunFam" id="3.30.420.40:FF:000058">
    <property type="entry name" value="Putative actin-related protein 5"/>
    <property type="match status" value="1"/>
</dbReference>
<organism evidence="2 3">
    <name type="scientific">Magnusiomyces paraingens</name>
    <dbReference type="NCBI Taxonomy" id="2606893"/>
    <lineage>
        <taxon>Eukaryota</taxon>
        <taxon>Fungi</taxon>
        <taxon>Dikarya</taxon>
        <taxon>Ascomycota</taxon>
        <taxon>Saccharomycotina</taxon>
        <taxon>Dipodascomycetes</taxon>
        <taxon>Dipodascales</taxon>
        <taxon>Dipodascaceae</taxon>
        <taxon>Magnusiomyces</taxon>
    </lineage>
</organism>
<dbReference type="RefSeq" id="XP_031854039.1">
    <property type="nucleotide sequence ID" value="XM_031998148.1"/>
</dbReference>
<dbReference type="SMART" id="SM00268">
    <property type="entry name" value="ACTIN"/>
    <property type="match status" value="1"/>
</dbReference>
<accession>A0A5E8BPB7</accession>
<dbReference type="InterPro" id="IPR004000">
    <property type="entry name" value="Actin"/>
</dbReference>
<reference evidence="2 3" key="1">
    <citation type="submission" date="2019-09" db="EMBL/GenBank/DDBJ databases">
        <authorList>
            <person name="Brejova B."/>
        </authorList>
    </citation>
    <scope>NUCLEOTIDE SEQUENCE [LARGE SCALE GENOMIC DNA]</scope>
</reference>
<dbReference type="PROSITE" id="PS00432">
    <property type="entry name" value="ACTINS_2"/>
    <property type="match status" value="1"/>
</dbReference>
<dbReference type="PANTHER" id="PTHR11937">
    <property type="entry name" value="ACTIN"/>
    <property type="match status" value="1"/>
</dbReference>
<comment type="similarity">
    <text evidence="1">Belongs to the actin family.</text>
</comment>
<dbReference type="SUPFAM" id="SSF53067">
    <property type="entry name" value="Actin-like ATPase domain"/>
    <property type="match status" value="2"/>
</dbReference>
<evidence type="ECO:0008006" key="4">
    <source>
        <dbReference type="Google" id="ProtNLM"/>
    </source>
</evidence>
<dbReference type="InterPro" id="IPR043129">
    <property type="entry name" value="ATPase_NBD"/>
</dbReference>
<evidence type="ECO:0000256" key="1">
    <source>
        <dbReference type="RuleBase" id="RU000487"/>
    </source>
</evidence>
<proteinExistence type="inferred from homology"/>
<dbReference type="EMBL" id="CABVLU010000003">
    <property type="protein sequence ID" value="VVT53153.1"/>
    <property type="molecule type" value="Genomic_DNA"/>
</dbReference>
<dbReference type="AlphaFoldDB" id="A0A5E8BPB7"/>
<gene>
    <name evidence="2" type="ORF">SAPINGB_P003430</name>
</gene>
<evidence type="ECO:0000313" key="2">
    <source>
        <dbReference type="EMBL" id="VVT53153.1"/>
    </source>
</evidence>
<dbReference type="InterPro" id="IPR004001">
    <property type="entry name" value="Actin_CS"/>
</dbReference>
<keyword evidence="3" id="KW-1185">Reference proteome</keyword>
<dbReference type="Gene3D" id="3.90.640.10">
    <property type="entry name" value="Actin, Chain A, domain 4"/>
    <property type="match status" value="1"/>
</dbReference>
<dbReference type="Pfam" id="PF00022">
    <property type="entry name" value="Actin"/>
    <property type="match status" value="1"/>
</dbReference>
<dbReference type="Gene3D" id="3.30.420.40">
    <property type="match status" value="2"/>
</dbReference>
<dbReference type="OrthoDB" id="5132116at2759"/>
<evidence type="ECO:0000313" key="3">
    <source>
        <dbReference type="Proteomes" id="UP000398389"/>
    </source>
</evidence>
<name>A0A5E8BPB7_9ASCO</name>
<sequence>MTTDPTIIPVSNSAYKVPHSDEIPAIVIENGSSFTRVGYAGEGLPRHVFITRYGKDAEGKFYFGDRAVHRFDSGKEIYAPMADGIVQDWDAMARNWRYCYHELLGVEEDATNELPLATTEPTWNPASNKSKAAEIAFEDLGVPLFTIVKNPLCTAYNSELPTALIVDIGSSVATVTPILDGNIISNGCLHSRFAGDFVTLHIVNMLKSKNINIVPPYRIKKRVQLDLNQAPDESCYRSDIVDKDVTESYNYFEVDRLLDEFKETTSFVSDTPLQIGTYQSKVARPFELPDGFNTLLTAERLSTVEPLFRPSAYPLQGISIPEGSLGISELIQQSLAKSEITLETVSVLLNNVIVAGGTTLLQGLATRISNDLAVVYPNMKMRVLQQNNQLAQKSTVWTGASILASLGHYDTTWVTKQEYDELGADLVEKRFK</sequence>